<sequence>MSHDHDCNEFRCPPFVPADAPDDFCIPEECCPKQIPTPKFPSPTSCLPEDVLEELEERIRAANQLLLSLALNRRNRAEGAAHIEEEERLREAFEGLLGQCIRVQVAKEGQKRKLQVTGHLCFVGRDFVLLQDEKDKLLIQLEDVCSIKHPKRFIEPLHRQDLIAIDPCLRRAITLDFGATVARSPELIQLFFGLTLKTFLCFLEQDKKRIVVRTQKKNMAGEFVDMDDHVLVFCKGKREMRIRREDISVIRISIFKKRKRRQRRRRRRK</sequence>
<dbReference type="Proteomes" id="UP001139150">
    <property type="component" value="Unassembled WGS sequence"/>
</dbReference>
<evidence type="ECO:0000313" key="1">
    <source>
        <dbReference type="EMBL" id="MCL7746116.1"/>
    </source>
</evidence>
<organism evidence="1 2">
    <name type="scientific">Halalkalibacter alkaliphilus</name>
    <dbReference type="NCBI Taxonomy" id="2917993"/>
    <lineage>
        <taxon>Bacteria</taxon>
        <taxon>Bacillati</taxon>
        <taxon>Bacillota</taxon>
        <taxon>Bacilli</taxon>
        <taxon>Bacillales</taxon>
        <taxon>Bacillaceae</taxon>
        <taxon>Halalkalibacter</taxon>
    </lineage>
</organism>
<comment type="caution">
    <text evidence="1">The sequence shown here is derived from an EMBL/GenBank/DDBJ whole genome shotgun (WGS) entry which is preliminary data.</text>
</comment>
<dbReference type="AlphaFoldDB" id="A0A9X2A668"/>
<name>A0A9X2A668_9BACI</name>
<keyword evidence="2" id="KW-1185">Reference proteome</keyword>
<dbReference type="EMBL" id="JAKRYL010000002">
    <property type="protein sequence ID" value="MCL7746116.1"/>
    <property type="molecule type" value="Genomic_DNA"/>
</dbReference>
<dbReference type="RefSeq" id="WP_250095042.1">
    <property type="nucleotide sequence ID" value="NZ_JAKRYL010000002.1"/>
</dbReference>
<protein>
    <submittedName>
        <fullName evidence="1">Uncharacterized protein</fullName>
    </submittedName>
</protein>
<proteinExistence type="predicted"/>
<evidence type="ECO:0000313" key="2">
    <source>
        <dbReference type="Proteomes" id="UP001139150"/>
    </source>
</evidence>
<accession>A0A9X2A668</accession>
<reference evidence="1" key="1">
    <citation type="submission" date="2022-02" db="EMBL/GenBank/DDBJ databases">
        <title>Halalkalibacter sp. nov. isolated from Lonar Lake, India.</title>
        <authorList>
            <person name="Joshi A."/>
            <person name="Thite S."/>
            <person name="Lodha T."/>
        </authorList>
    </citation>
    <scope>NUCLEOTIDE SEQUENCE</scope>
    <source>
        <strain evidence="1">MEB205</strain>
    </source>
</reference>
<gene>
    <name evidence="1" type="ORF">MF646_03175</name>
</gene>